<keyword evidence="3" id="KW-0804">Transcription</keyword>
<accession>A0ABX1JBP2</accession>
<dbReference type="PROSITE" id="PS50995">
    <property type="entry name" value="HTH_MARR_2"/>
    <property type="match status" value="1"/>
</dbReference>
<keyword evidence="6" id="KW-1185">Reference proteome</keyword>
<dbReference type="InterPro" id="IPR000835">
    <property type="entry name" value="HTH_MarR-typ"/>
</dbReference>
<evidence type="ECO:0000256" key="1">
    <source>
        <dbReference type="ARBA" id="ARBA00023015"/>
    </source>
</evidence>
<dbReference type="EMBL" id="JAAXLS010000016">
    <property type="protein sequence ID" value="NKQ55687.1"/>
    <property type="molecule type" value="Genomic_DNA"/>
</dbReference>
<organism evidence="5 6">
    <name type="scientific">Amycolatopsis acididurans</name>
    <dbReference type="NCBI Taxonomy" id="2724524"/>
    <lineage>
        <taxon>Bacteria</taxon>
        <taxon>Bacillati</taxon>
        <taxon>Actinomycetota</taxon>
        <taxon>Actinomycetes</taxon>
        <taxon>Pseudonocardiales</taxon>
        <taxon>Pseudonocardiaceae</taxon>
        <taxon>Amycolatopsis</taxon>
    </lineage>
</organism>
<keyword evidence="2" id="KW-0238">DNA-binding</keyword>
<dbReference type="InterPro" id="IPR036390">
    <property type="entry name" value="WH_DNA-bd_sf"/>
</dbReference>
<evidence type="ECO:0000256" key="3">
    <source>
        <dbReference type="ARBA" id="ARBA00023163"/>
    </source>
</evidence>
<evidence type="ECO:0000256" key="2">
    <source>
        <dbReference type="ARBA" id="ARBA00023125"/>
    </source>
</evidence>
<dbReference type="Gene3D" id="1.10.10.10">
    <property type="entry name" value="Winged helix-like DNA-binding domain superfamily/Winged helix DNA-binding domain"/>
    <property type="match status" value="2"/>
</dbReference>
<dbReference type="InterPro" id="IPR039422">
    <property type="entry name" value="MarR/SlyA-like"/>
</dbReference>
<dbReference type="Pfam" id="PF12802">
    <property type="entry name" value="MarR_2"/>
    <property type="match status" value="1"/>
</dbReference>
<reference evidence="5 6" key="1">
    <citation type="submission" date="2020-04" db="EMBL/GenBank/DDBJ databases">
        <title>Novel species.</title>
        <authorList>
            <person name="Teo W.F.A."/>
            <person name="Lipun K."/>
            <person name="Srisuk N."/>
            <person name="Duangmal K."/>
        </authorList>
    </citation>
    <scope>NUCLEOTIDE SEQUENCE [LARGE SCALE GENOMIC DNA]</scope>
    <source>
        <strain evidence="5 6">K13G38</strain>
    </source>
</reference>
<proteinExistence type="predicted"/>
<dbReference type="PANTHER" id="PTHR33164">
    <property type="entry name" value="TRANSCRIPTIONAL REGULATOR, MARR FAMILY"/>
    <property type="match status" value="1"/>
</dbReference>
<sequence>MQATTGYLIWRLSTKWRTSVDRVVAPLGLTHAQFSLLGALSGLTRGSGRRPSQRELADHTGMEPIYVSKLARALEKAGLVERPPDPDDPRAVRVTLTERGHEVIERAVALVDTLQSELLDPVGGEDSERHREFRETLLALLGETHTESEPTMTTSRVFGGHDINAAAAATRAVLDRLLAEAGLSFDEWTALRATARQEGTSEPRLSPDMVFMDRASSRIEASVNLRQLEGSGLVQFTGDQVNVTTEGRELFERVTEASERANNTLLEGISPSDLEAAKRVLDRISERAGRVRVEL</sequence>
<dbReference type="SUPFAM" id="SSF46785">
    <property type="entry name" value="Winged helix' DNA-binding domain"/>
    <property type="match status" value="2"/>
</dbReference>
<keyword evidence="1" id="KW-0805">Transcription regulation</keyword>
<comment type="caution">
    <text evidence="5">The sequence shown here is derived from an EMBL/GenBank/DDBJ whole genome shotgun (WGS) entry which is preliminary data.</text>
</comment>
<evidence type="ECO:0000313" key="5">
    <source>
        <dbReference type="EMBL" id="NKQ55687.1"/>
    </source>
</evidence>
<dbReference type="InterPro" id="IPR036388">
    <property type="entry name" value="WH-like_DNA-bd_sf"/>
</dbReference>
<evidence type="ECO:0000259" key="4">
    <source>
        <dbReference type="PROSITE" id="PS50995"/>
    </source>
</evidence>
<name>A0ABX1JBP2_9PSEU</name>
<gene>
    <name evidence="5" type="ORF">HFP15_22675</name>
</gene>
<evidence type="ECO:0000313" key="6">
    <source>
        <dbReference type="Proteomes" id="UP000715441"/>
    </source>
</evidence>
<dbReference type="SMART" id="SM00347">
    <property type="entry name" value="HTH_MARR"/>
    <property type="match status" value="2"/>
</dbReference>
<feature type="domain" description="HTH marR-type" evidence="4">
    <location>
        <begin position="2"/>
        <end position="146"/>
    </location>
</feature>
<dbReference type="Proteomes" id="UP000715441">
    <property type="component" value="Unassembled WGS sequence"/>
</dbReference>
<dbReference type="PANTHER" id="PTHR33164:SF64">
    <property type="entry name" value="TRANSCRIPTIONAL REGULATOR SLYA"/>
    <property type="match status" value="1"/>
</dbReference>
<protein>
    <submittedName>
        <fullName evidence="5">MarR family transcriptional regulator</fullName>
    </submittedName>
</protein>